<keyword evidence="2" id="KW-1185">Reference proteome</keyword>
<reference evidence="1 2" key="1">
    <citation type="submission" date="2018-11" db="EMBL/GenBank/DDBJ databases">
        <authorList>
            <consortium name="Pathogen Informatics"/>
        </authorList>
    </citation>
    <scope>NUCLEOTIDE SEQUENCE [LARGE SCALE GENOMIC DNA]</scope>
</reference>
<accession>A0A3P6QP05</accession>
<protein>
    <submittedName>
        <fullName evidence="1">Uncharacterized protein</fullName>
    </submittedName>
</protein>
<evidence type="ECO:0000313" key="2">
    <source>
        <dbReference type="Proteomes" id="UP000267096"/>
    </source>
</evidence>
<gene>
    <name evidence="1" type="ORF">ASIM_LOCUS11584</name>
</gene>
<proteinExistence type="predicted"/>
<name>A0A3P6QP05_ANISI</name>
<dbReference type="OrthoDB" id="5867191at2759"/>
<dbReference type="EMBL" id="UYRR01031084">
    <property type="protein sequence ID" value="VDK45390.1"/>
    <property type="molecule type" value="Genomic_DNA"/>
</dbReference>
<sequence length="168" mass="18597">MLLNVSTTCSTLPGCHLSWQHCEIVRNLPEDQFYENFNNPHFNWIVTTTLGMQQNCQREGTTNLAAIGPATSKCVECLLVYDLVKFFDETVIGVQTERAVLMAVAEFCNGLGGSLMMSFCNDALQILDAVFQGLRDSMGGLYELFGTNLLGCPRLPEFMCNCLGQMCS</sequence>
<dbReference type="AlphaFoldDB" id="A0A3P6QP05"/>
<organism evidence="1 2">
    <name type="scientific">Anisakis simplex</name>
    <name type="common">Herring worm</name>
    <dbReference type="NCBI Taxonomy" id="6269"/>
    <lineage>
        <taxon>Eukaryota</taxon>
        <taxon>Metazoa</taxon>
        <taxon>Ecdysozoa</taxon>
        <taxon>Nematoda</taxon>
        <taxon>Chromadorea</taxon>
        <taxon>Rhabditida</taxon>
        <taxon>Spirurina</taxon>
        <taxon>Ascaridomorpha</taxon>
        <taxon>Ascaridoidea</taxon>
        <taxon>Anisakidae</taxon>
        <taxon>Anisakis</taxon>
        <taxon>Anisakis simplex complex</taxon>
    </lineage>
</organism>
<dbReference type="Proteomes" id="UP000267096">
    <property type="component" value="Unassembled WGS sequence"/>
</dbReference>
<evidence type="ECO:0000313" key="1">
    <source>
        <dbReference type="EMBL" id="VDK45390.1"/>
    </source>
</evidence>